<dbReference type="Pfam" id="PF21192">
    <property type="entry name" value="OB_NMD3"/>
    <property type="match status" value="1"/>
</dbReference>
<keyword evidence="6 7" id="KW-0539">Nucleus</keyword>
<dbReference type="GO" id="GO:0000055">
    <property type="term" value="P:ribosomal large subunit export from nucleus"/>
    <property type="evidence" value="ECO:0007669"/>
    <property type="project" value="TreeGrafter"/>
</dbReference>
<dbReference type="GO" id="GO:0005634">
    <property type="term" value="C:nucleus"/>
    <property type="evidence" value="ECO:0007669"/>
    <property type="project" value="UniProtKB-SubCell"/>
</dbReference>
<protein>
    <recommendedName>
        <fullName evidence="2 7">60S ribosomal export protein NMD3</fullName>
    </recommendedName>
</protein>
<name>A0A0G4H9Y5_9ALVE</name>
<evidence type="ECO:0000256" key="4">
    <source>
        <dbReference type="ARBA" id="ARBA00022490"/>
    </source>
</evidence>
<feature type="domain" description="60S ribosomal export protein NMD3 OB-fold" evidence="10">
    <location>
        <begin position="426"/>
        <end position="502"/>
    </location>
</feature>
<proteinExistence type="inferred from homology"/>
<feature type="domain" description="60S ribosomal export protein NMD3 SH3" evidence="11">
    <location>
        <begin position="258"/>
        <end position="303"/>
    </location>
</feature>
<sequence length="649" mass="71986">MKRTMDTMEAGGMGMAIPVAAPTFANVLCCECGASIQPNPSMMCAHCLRQRVDIAEGISKQVVLPWCQECNRYMKPPWVRCELESKELLALCLKKIKGLQKVKLVDANFIWTEPHSRRLKVKCTIQKEVVNGAIMQQSFTVEFVVTNHQCDDCKRTYTPHTWNACVQTRQRTDHKRTFLWLEQLIMKHEAHDRVLNIVEKPDGVDFQFANKSHAQKFADFVASFFPTKSKTSKQLISHDSKSNTYFHKYTIYQEVCPVCKDDLVYIPPKVAAAYGGIPNLMVCYKVSTAIHLIDPLTSHCVEIPCVNYWKQPFQSVYRRRHMSDFVVLDVEEVPTTTSGGVTQSAAAAAASQKAKKGQAPRKHKSKKLQEKARKEDALFEGGAASVMGDGEDVDMGDGSALMMHGLPSGPVSMSIVGPAPSVTTDAVHRPKFRLADVEIARVSDLGQNDERLTVRTHLGGLLKPGDTCQGFDLRTLNMSGVDTDITESQALGQLVDVVLVKKTFPSRSRKGPRKWVLRELPKDQEEGVREAERARYVKDVEEFKRDLEEDPEMRREINLYRDPNYRPPVADVAEMGDAGQQFGGASASGAAPVAGEGEEDDPDFPDVRLDELLDGLASLTIEEGENVQQQQQAGAAPPQGIFGPPPGGQ</sequence>
<dbReference type="EMBL" id="CDMZ01002098">
    <property type="protein sequence ID" value="CEM40765.1"/>
    <property type="molecule type" value="Genomic_DNA"/>
</dbReference>
<dbReference type="PhylomeDB" id="A0A0G4H9Y5"/>
<dbReference type="InterPro" id="IPR039768">
    <property type="entry name" value="Nmd3"/>
</dbReference>
<dbReference type="InterPro" id="IPR048899">
    <property type="entry name" value="NMD_SH3"/>
</dbReference>
<keyword evidence="4 7" id="KW-0963">Cytoplasm</keyword>
<evidence type="ECO:0000259" key="11">
    <source>
        <dbReference type="Pfam" id="PF21193"/>
    </source>
</evidence>
<evidence type="ECO:0000256" key="6">
    <source>
        <dbReference type="ARBA" id="ARBA00023242"/>
    </source>
</evidence>
<comment type="function">
    <text evidence="7">Acts as an adapter for the XPO1/CRM1-mediated export of the 60S ribosomal subunit.</text>
</comment>
<dbReference type="PANTHER" id="PTHR12746:SF2">
    <property type="entry name" value="60S RIBOSOMAL EXPORT PROTEIN NMD3"/>
    <property type="match status" value="1"/>
</dbReference>
<dbReference type="VEuPathDB" id="CryptoDB:Cvel_25509"/>
<evidence type="ECO:0000313" key="12">
    <source>
        <dbReference type="EMBL" id="CEM40765.1"/>
    </source>
</evidence>
<keyword evidence="3 7" id="KW-0813">Transport</keyword>
<feature type="region of interest" description="Disordered" evidence="8">
    <location>
        <begin position="579"/>
        <end position="649"/>
    </location>
</feature>
<evidence type="ECO:0000259" key="10">
    <source>
        <dbReference type="Pfam" id="PF21192"/>
    </source>
</evidence>
<dbReference type="Pfam" id="PF21193">
    <property type="entry name" value="NMD_SH3"/>
    <property type="match status" value="1"/>
</dbReference>
<evidence type="ECO:0000256" key="5">
    <source>
        <dbReference type="ARBA" id="ARBA00022927"/>
    </source>
</evidence>
<dbReference type="PANTHER" id="PTHR12746">
    <property type="entry name" value="NONSENSE-MEDIATED MRNA DECAY PROTEIN 3"/>
    <property type="match status" value="1"/>
</dbReference>
<dbReference type="AlphaFoldDB" id="A0A0G4H9Y5"/>
<feature type="compositionally biased region" description="Basic residues" evidence="8">
    <location>
        <begin position="353"/>
        <end position="366"/>
    </location>
</feature>
<reference evidence="12" key="1">
    <citation type="submission" date="2014-11" db="EMBL/GenBank/DDBJ databases">
        <authorList>
            <person name="Otto D Thomas"/>
            <person name="Naeem Raeece"/>
        </authorList>
    </citation>
    <scope>NUCLEOTIDE SEQUENCE</scope>
</reference>
<organism evidence="12">
    <name type="scientific">Chromera velia CCMP2878</name>
    <dbReference type="NCBI Taxonomy" id="1169474"/>
    <lineage>
        <taxon>Eukaryota</taxon>
        <taxon>Sar</taxon>
        <taxon>Alveolata</taxon>
        <taxon>Colpodellida</taxon>
        <taxon>Chromeraceae</taxon>
        <taxon>Chromera</taxon>
    </lineage>
</organism>
<dbReference type="GO" id="GO:0015031">
    <property type="term" value="P:protein transport"/>
    <property type="evidence" value="ECO:0007669"/>
    <property type="project" value="UniProtKB-KW"/>
</dbReference>
<dbReference type="InterPro" id="IPR048898">
    <property type="entry name" value="OB_NMD3"/>
</dbReference>
<feature type="region of interest" description="Disordered" evidence="8">
    <location>
        <begin position="336"/>
        <end position="374"/>
    </location>
</feature>
<feature type="compositionally biased region" description="Low complexity" evidence="8">
    <location>
        <begin position="628"/>
        <end position="642"/>
    </location>
</feature>
<dbReference type="Pfam" id="PF04981">
    <property type="entry name" value="NMD3"/>
    <property type="match status" value="1"/>
</dbReference>
<accession>A0A0G4H9Y5</accession>
<feature type="compositionally biased region" description="Low complexity" evidence="8">
    <location>
        <begin position="336"/>
        <end position="352"/>
    </location>
</feature>
<feature type="compositionally biased region" description="Low complexity" evidence="8">
    <location>
        <begin position="579"/>
        <end position="595"/>
    </location>
</feature>
<comment type="similarity">
    <text evidence="1 7">Belongs to the NMD3 family.</text>
</comment>
<evidence type="ECO:0000256" key="3">
    <source>
        <dbReference type="ARBA" id="ARBA00022448"/>
    </source>
</evidence>
<evidence type="ECO:0000256" key="7">
    <source>
        <dbReference type="RuleBase" id="RU364108"/>
    </source>
</evidence>
<comment type="subcellular location">
    <subcellularLocation>
        <location evidence="7">Cytoplasm</location>
    </subcellularLocation>
    <subcellularLocation>
        <location evidence="7">Nucleus</location>
    </subcellularLocation>
</comment>
<evidence type="ECO:0000256" key="1">
    <source>
        <dbReference type="ARBA" id="ARBA00009794"/>
    </source>
</evidence>
<gene>
    <name evidence="12" type="ORF">Cvel_25509</name>
</gene>
<dbReference type="GO" id="GO:0005737">
    <property type="term" value="C:cytoplasm"/>
    <property type="evidence" value="ECO:0007669"/>
    <property type="project" value="UniProtKB-SubCell"/>
</dbReference>
<dbReference type="GO" id="GO:0043023">
    <property type="term" value="F:ribosomal large subunit binding"/>
    <property type="evidence" value="ECO:0007669"/>
    <property type="project" value="InterPro"/>
</dbReference>
<evidence type="ECO:0000256" key="8">
    <source>
        <dbReference type="SAM" id="MobiDB-lite"/>
    </source>
</evidence>
<feature type="domain" description="Nmd3 N-terminal" evidence="9">
    <location>
        <begin position="29"/>
        <end position="251"/>
    </location>
</feature>
<evidence type="ECO:0000256" key="2">
    <source>
        <dbReference type="ARBA" id="ARBA00017035"/>
    </source>
</evidence>
<evidence type="ECO:0000259" key="9">
    <source>
        <dbReference type="Pfam" id="PF04981"/>
    </source>
</evidence>
<dbReference type="InterPro" id="IPR007064">
    <property type="entry name" value="Nmd3_N"/>
</dbReference>
<keyword evidence="5 7" id="KW-0653">Protein transport</keyword>